<feature type="region of interest" description="Disordered" evidence="1">
    <location>
        <begin position="1"/>
        <end position="74"/>
    </location>
</feature>
<name>A0A917U066_9ACTN</name>
<gene>
    <name evidence="2" type="ORF">GCM10011608_36850</name>
</gene>
<accession>A0A917U066</accession>
<protein>
    <submittedName>
        <fullName evidence="2">Uncharacterized protein</fullName>
    </submittedName>
</protein>
<evidence type="ECO:0000313" key="2">
    <source>
        <dbReference type="EMBL" id="GGM48636.1"/>
    </source>
</evidence>
<dbReference type="EMBL" id="BMNB01000016">
    <property type="protein sequence ID" value="GGM48636.1"/>
    <property type="molecule type" value="Genomic_DNA"/>
</dbReference>
<reference evidence="2" key="1">
    <citation type="journal article" date="2014" name="Int. J. Syst. Evol. Microbiol.">
        <title>Complete genome sequence of Corynebacterium casei LMG S-19264T (=DSM 44701T), isolated from a smear-ripened cheese.</title>
        <authorList>
            <consortium name="US DOE Joint Genome Institute (JGI-PGF)"/>
            <person name="Walter F."/>
            <person name="Albersmeier A."/>
            <person name="Kalinowski J."/>
            <person name="Ruckert C."/>
        </authorList>
    </citation>
    <scope>NUCLEOTIDE SEQUENCE</scope>
    <source>
        <strain evidence="2">CGMCC 4.7312</strain>
    </source>
</reference>
<dbReference type="Proteomes" id="UP000608890">
    <property type="component" value="Unassembled WGS sequence"/>
</dbReference>
<dbReference type="AlphaFoldDB" id="A0A917U066"/>
<keyword evidence="3" id="KW-1185">Reference proteome</keyword>
<proteinExistence type="predicted"/>
<organism evidence="2 3">
    <name type="scientific">Micromonospora sonchi</name>
    <dbReference type="NCBI Taxonomy" id="1763543"/>
    <lineage>
        <taxon>Bacteria</taxon>
        <taxon>Bacillati</taxon>
        <taxon>Actinomycetota</taxon>
        <taxon>Actinomycetes</taxon>
        <taxon>Micromonosporales</taxon>
        <taxon>Micromonosporaceae</taxon>
        <taxon>Micromonospora</taxon>
    </lineage>
</organism>
<evidence type="ECO:0000313" key="3">
    <source>
        <dbReference type="Proteomes" id="UP000608890"/>
    </source>
</evidence>
<reference evidence="2" key="2">
    <citation type="submission" date="2020-09" db="EMBL/GenBank/DDBJ databases">
        <authorList>
            <person name="Sun Q."/>
            <person name="Zhou Y."/>
        </authorList>
    </citation>
    <scope>NUCLEOTIDE SEQUENCE</scope>
    <source>
        <strain evidence="2">CGMCC 4.7312</strain>
    </source>
</reference>
<evidence type="ECO:0000256" key="1">
    <source>
        <dbReference type="SAM" id="MobiDB-lite"/>
    </source>
</evidence>
<sequence>MDVIEAADGNGRGRDACRHRRSGSEQTGKGAPTLCCPQTTPPVPFRMVRRTDISSEPQPGVVPEHLRPTPGDGDSLLLTIDGQDFRVWSPAPGTYNFDWLSGPHDYGFGLSRSDGWAMSRPEMEQAIRDFLAEIDPATGYLAE</sequence>
<comment type="caution">
    <text evidence="2">The sequence shown here is derived from an EMBL/GenBank/DDBJ whole genome shotgun (WGS) entry which is preliminary data.</text>
</comment>